<keyword evidence="4" id="KW-0472">Membrane</keyword>
<dbReference type="InterPro" id="IPR027417">
    <property type="entry name" value="P-loop_NTPase"/>
</dbReference>
<proteinExistence type="predicted"/>
<protein>
    <submittedName>
        <fullName evidence="6">FtsK/SpoIIIE domain-containing protein</fullName>
    </submittedName>
</protein>
<feature type="domain" description="FtsK" evidence="5">
    <location>
        <begin position="210"/>
        <end position="394"/>
    </location>
</feature>
<dbReference type="InterPro" id="IPR050206">
    <property type="entry name" value="FtsK/SpoIIIE/SftA"/>
</dbReference>
<feature type="transmembrane region" description="Helical" evidence="4">
    <location>
        <begin position="49"/>
        <end position="73"/>
    </location>
</feature>
<dbReference type="PANTHER" id="PTHR22683">
    <property type="entry name" value="SPORULATION PROTEIN RELATED"/>
    <property type="match status" value="1"/>
</dbReference>
<organism evidence="6">
    <name type="scientific">Kribbella sp. HUAS MG21</name>
    <dbReference type="NCBI Taxonomy" id="3160966"/>
    <lineage>
        <taxon>Bacteria</taxon>
        <taxon>Bacillati</taxon>
        <taxon>Actinomycetota</taxon>
        <taxon>Actinomycetes</taxon>
        <taxon>Propionibacteriales</taxon>
        <taxon>Kribbellaceae</taxon>
        <taxon>Kribbella</taxon>
    </lineage>
</organism>
<dbReference type="SUPFAM" id="SSF52540">
    <property type="entry name" value="P-loop containing nucleoside triphosphate hydrolases"/>
    <property type="match status" value="1"/>
</dbReference>
<dbReference type="RefSeq" id="WP_350279693.1">
    <property type="nucleotide sequence ID" value="NZ_CP158165.1"/>
</dbReference>
<gene>
    <name evidence="6" type="ORF">ABN611_10825</name>
</gene>
<dbReference type="Gene3D" id="3.40.50.300">
    <property type="entry name" value="P-loop containing nucleotide triphosphate hydrolases"/>
    <property type="match status" value="1"/>
</dbReference>
<dbReference type="InterPro" id="IPR002543">
    <property type="entry name" value="FtsK_dom"/>
</dbReference>
<keyword evidence="2 3" id="KW-0067">ATP-binding</keyword>
<evidence type="ECO:0000256" key="1">
    <source>
        <dbReference type="ARBA" id="ARBA00022741"/>
    </source>
</evidence>
<keyword evidence="4" id="KW-1133">Transmembrane helix</keyword>
<name>A0AAU7TJU1_9ACTN</name>
<accession>A0AAU7TJU1</accession>
<feature type="binding site" evidence="3">
    <location>
        <begin position="226"/>
        <end position="233"/>
    </location>
    <ligand>
        <name>ATP</name>
        <dbReference type="ChEBI" id="CHEBI:30616"/>
    </ligand>
</feature>
<evidence type="ECO:0000256" key="3">
    <source>
        <dbReference type="PROSITE-ProRule" id="PRU00289"/>
    </source>
</evidence>
<reference evidence="6" key="1">
    <citation type="submission" date="2024-06" db="EMBL/GenBank/DDBJ databases">
        <title>Kribbella sp. strain HUAS MG21 genome sequences.</title>
        <authorList>
            <person name="Mo P."/>
        </authorList>
    </citation>
    <scope>NUCLEOTIDE SEQUENCE</scope>
    <source>
        <strain evidence="6">HUAS MG21</strain>
    </source>
</reference>
<dbReference type="SMART" id="SM00382">
    <property type="entry name" value="AAA"/>
    <property type="match status" value="1"/>
</dbReference>
<evidence type="ECO:0000256" key="2">
    <source>
        <dbReference type="ARBA" id="ARBA00022840"/>
    </source>
</evidence>
<dbReference type="PANTHER" id="PTHR22683:SF41">
    <property type="entry name" value="DNA TRANSLOCASE FTSK"/>
    <property type="match status" value="1"/>
</dbReference>
<dbReference type="EMBL" id="CP158165">
    <property type="protein sequence ID" value="XBV26899.1"/>
    <property type="molecule type" value="Genomic_DNA"/>
</dbReference>
<dbReference type="PROSITE" id="PS50901">
    <property type="entry name" value="FTSK"/>
    <property type="match status" value="1"/>
</dbReference>
<dbReference type="GO" id="GO:0005524">
    <property type="term" value="F:ATP binding"/>
    <property type="evidence" value="ECO:0007669"/>
    <property type="project" value="UniProtKB-UniRule"/>
</dbReference>
<sequence>MSSKIRQGRKASGAFPFGRMLASQLRHPGVMVPAAGVPALGVYGETQGWMWPLIGAGVLVVVLAVWAVCWRVSFRNQVVYRVKAWYRRWFRYAPRWWFWMGRLGLSVTDEMTGWILRPRILKVRSTGCIDSVLLDLPLGVRTDQVMEAVPDLRHAAKARRVAVRELEPGRVWVDFFTADPLRKTIAPALHPVRLNVRDLDGLVLGYCEDGTPWRLKVTDRHIFVCGVSGAGKSSVLWSLLWSLAPYIKAGLVVVHGIDPKGGMELEFGRELFDRYEADDYEAMARMLEEDADYLDDRTKLLRGKARKFTASRETPFVLIVIDELMQLTVLLPGTKGRQLSARIDVALGRLLGKGRAPGFSVFATSLLVTKDVVTWRELFSVKIAMRLDNEAQVEMALGEGARDLGAECDRIPESLPGVAYVLQEGKREPVRVRAAYVSDDAIRHMATTFSPHGVIEPTDRDSVTLINPNTVDGEVVESGEAA</sequence>
<keyword evidence="1 3" id="KW-0547">Nucleotide-binding</keyword>
<dbReference type="GO" id="GO:0003677">
    <property type="term" value="F:DNA binding"/>
    <property type="evidence" value="ECO:0007669"/>
    <property type="project" value="InterPro"/>
</dbReference>
<dbReference type="AlphaFoldDB" id="A0AAU7TJU1"/>
<dbReference type="Pfam" id="PF01580">
    <property type="entry name" value="FtsK_SpoIIIE"/>
    <property type="match status" value="1"/>
</dbReference>
<keyword evidence="4" id="KW-0812">Transmembrane</keyword>
<evidence type="ECO:0000313" key="6">
    <source>
        <dbReference type="EMBL" id="XBV26899.1"/>
    </source>
</evidence>
<dbReference type="InterPro" id="IPR003593">
    <property type="entry name" value="AAA+_ATPase"/>
</dbReference>
<evidence type="ECO:0000256" key="4">
    <source>
        <dbReference type="SAM" id="Phobius"/>
    </source>
</evidence>
<evidence type="ECO:0000259" key="5">
    <source>
        <dbReference type="PROSITE" id="PS50901"/>
    </source>
</evidence>